<dbReference type="InterPro" id="IPR010985">
    <property type="entry name" value="Ribbon_hlx_hlx"/>
</dbReference>
<sequence>MMEALQDVRVTAAPIRIATREGIRIADSEKITVNLGYVDLGHVDLLVSEGAYANRSDFIRTAVRNQIERHADITRQSVARKAVEMGLRHFGRAELEAAKAAGTLLDIRVLGLAVIAADVSPDLARSTIASVEVLGSLQASPAVKRALADRLR</sequence>
<dbReference type="Proteomes" id="UP000583454">
    <property type="component" value="Unassembled WGS sequence"/>
</dbReference>
<dbReference type="SUPFAM" id="SSF47598">
    <property type="entry name" value="Ribbon-helix-helix"/>
    <property type="match status" value="1"/>
</dbReference>
<dbReference type="PANTHER" id="PTHR36215:SF1">
    <property type="entry name" value="BLL4998 PROTEIN"/>
    <property type="match status" value="1"/>
</dbReference>
<name>A0A840ZF88_9HYPH</name>
<evidence type="ECO:0000313" key="1">
    <source>
        <dbReference type="EMBL" id="MBB5755950.1"/>
    </source>
</evidence>
<gene>
    <name evidence="1" type="ORF">HNR00_000646</name>
</gene>
<dbReference type="Pfam" id="PF17723">
    <property type="entry name" value="RHH_8"/>
    <property type="match status" value="1"/>
</dbReference>
<comment type="caution">
    <text evidence="1">The sequence shown here is derived from an EMBL/GenBank/DDBJ whole genome shotgun (WGS) entry which is preliminary data.</text>
</comment>
<organism evidence="1 2">
    <name type="scientific">Methylorubrum rhodinum</name>
    <dbReference type="NCBI Taxonomy" id="29428"/>
    <lineage>
        <taxon>Bacteria</taxon>
        <taxon>Pseudomonadati</taxon>
        <taxon>Pseudomonadota</taxon>
        <taxon>Alphaproteobacteria</taxon>
        <taxon>Hyphomicrobiales</taxon>
        <taxon>Methylobacteriaceae</taxon>
        <taxon>Methylorubrum</taxon>
    </lineage>
</organism>
<protein>
    <submittedName>
        <fullName evidence="1">Arc/MetJ-type ribon-helix-helix transcriptional regulator</fullName>
    </submittedName>
</protein>
<dbReference type="CDD" id="cd22231">
    <property type="entry name" value="RHH_NikR_HicB-like"/>
    <property type="match status" value="1"/>
</dbReference>
<dbReference type="GO" id="GO:0006355">
    <property type="term" value="P:regulation of DNA-templated transcription"/>
    <property type="evidence" value="ECO:0007669"/>
    <property type="project" value="InterPro"/>
</dbReference>
<reference evidence="1 2" key="1">
    <citation type="submission" date="2020-08" db="EMBL/GenBank/DDBJ databases">
        <title>Genomic Encyclopedia of Type Strains, Phase IV (KMG-IV): sequencing the most valuable type-strain genomes for metagenomic binning, comparative biology and taxonomic classification.</title>
        <authorList>
            <person name="Goeker M."/>
        </authorList>
    </citation>
    <scope>NUCLEOTIDE SEQUENCE [LARGE SCALE GENOMIC DNA]</scope>
    <source>
        <strain evidence="1 2">DSM 2163</strain>
    </source>
</reference>
<dbReference type="InterPro" id="IPR041088">
    <property type="entry name" value="RHH_8"/>
</dbReference>
<dbReference type="InterPro" id="IPR013321">
    <property type="entry name" value="Arc_rbn_hlx_hlx"/>
</dbReference>
<dbReference type="AlphaFoldDB" id="A0A840ZF88"/>
<dbReference type="Gene3D" id="1.10.1220.10">
    <property type="entry name" value="Met repressor-like"/>
    <property type="match status" value="1"/>
</dbReference>
<dbReference type="EMBL" id="JACHOP010000002">
    <property type="protein sequence ID" value="MBB5755950.1"/>
    <property type="molecule type" value="Genomic_DNA"/>
</dbReference>
<proteinExistence type="predicted"/>
<keyword evidence="2" id="KW-1185">Reference proteome</keyword>
<evidence type="ECO:0000313" key="2">
    <source>
        <dbReference type="Proteomes" id="UP000583454"/>
    </source>
</evidence>
<dbReference type="PANTHER" id="PTHR36215">
    <property type="entry name" value="BLL4998 PROTEIN"/>
    <property type="match status" value="1"/>
</dbReference>
<accession>A0A840ZF88</accession>
<dbReference type="RefSeq" id="WP_183564792.1">
    <property type="nucleotide sequence ID" value="NZ_JACHOP010000002.1"/>
</dbReference>